<dbReference type="EMBL" id="MF417945">
    <property type="protein sequence ID" value="ASN72210.1"/>
    <property type="molecule type" value="Genomic_DNA"/>
</dbReference>
<reference evidence="1" key="1">
    <citation type="submission" date="2017-06" db="EMBL/GenBank/DDBJ databases">
        <title>Novel phages from South African skin metaviromes.</title>
        <authorList>
            <person name="van Zyl L.J."/>
            <person name="Abrahams Y."/>
            <person name="Stander E.A."/>
            <person name="Kirby B.M."/>
            <person name="Clavaud C."/>
            <person name="Farcet C."/>
            <person name="Breton L."/>
            <person name="Trindade M.I."/>
        </authorList>
    </citation>
    <scope>NUCLEOTIDE SEQUENCE</scope>
</reference>
<sequence>MKRRVLRIDRCSDPLMWYREHVGYLADYRSQDADGYWSREPGGYTNVVRPADATVLELDDETIKAQKNICSFAKNRF</sequence>
<name>A0A2H4JAD9_9CAUD</name>
<protein>
    <submittedName>
        <fullName evidence="1">Uncharacterized protein</fullName>
    </submittedName>
</protein>
<organism evidence="1">
    <name type="scientific">uncultured Caudovirales phage</name>
    <dbReference type="NCBI Taxonomy" id="2100421"/>
    <lineage>
        <taxon>Viruses</taxon>
        <taxon>Duplodnaviria</taxon>
        <taxon>Heunggongvirae</taxon>
        <taxon>Uroviricota</taxon>
        <taxon>Caudoviricetes</taxon>
        <taxon>Peduoviridae</taxon>
        <taxon>Maltschvirus</taxon>
        <taxon>Maltschvirus maltsch</taxon>
    </lineage>
</organism>
<proteinExistence type="predicted"/>
<accession>A0A2H4JAD9</accession>
<gene>
    <name evidence="1" type="ORF">3S15_24</name>
</gene>
<evidence type="ECO:0000313" key="1">
    <source>
        <dbReference type="EMBL" id="ASN72210.1"/>
    </source>
</evidence>